<name>A0A5J5DLT6_9PERO</name>
<protein>
    <submittedName>
        <fullName evidence="1">Uncharacterized protein</fullName>
    </submittedName>
</protein>
<proteinExistence type="predicted"/>
<organism evidence="1 2">
    <name type="scientific">Etheostoma spectabile</name>
    <name type="common">orangethroat darter</name>
    <dbReference type="NCBI Taxonomy" id="54343"/>
    <lineage>
        <taxon>Eukaryota</taxon>
        <taxon>Metazoa</taxon>
        <taxon>Chordata</taxon>
        <taxon>Craniata</taxon>
        <taxon>Vertebrata</taxon>
        <taxon>Euteleostomi</taxon>
        <taxon>Actinopterygii</taxon>
        <taxon>Neopterygii</taxon>
        <taxon>Teleostei</taxon>
        <taxon>Neoteleostei</taxon>
        <taxon>Acanthomorphata</taxon>
        <taxon>Eupercaria</taxon>
        <taxon>Perciformes</taxon>
        <taxon>Percoidei</taxon>
        <taxon>Percidae</taxon>
        <taxon>Etheostomatinae</taxon>
        <taxon>Etheostoma</taxon>
    </lineage>
</organism>
<dbReference type="AlphaFoldDB" id="A0A5J5DLT6"/>
<evidence type="ECO:0000313" key="2">
    <source>
        <dbReference type="Proteomes" id="UP000327493"/>
    </source>
</evidence>
<comment type="caution">
    <text evidence="1">The sequence shown here is derived from an EMBL/GenBank/DDBJ whole genome shotgun (WGS) entry which is preliminary data.</text>
</comment>
<accession>A0A5J5DLT6</accession>
<evidence type="ECO:0000313" key="1">
    <source>
        <dbReference type="EMBL" id="KAA8594252.1"/>
    </source>
</evidence>
<gene>
    <name evidence="1" type="ORF">FQN60_005086</name>
</gene>
<feature type="non-terminal residue" evidence="1">
    <location>
        <position position="53"/>
    </location>
</feature>
<sequence>MAAAIIICKSVCFMRFVGSVLENQGGAHRRRWASYVRCSVDFAGDWSAGSPLL</sequence>
<dbReference type="Proteomes" id="UP000327493">
    <property type="component" value="Chromosome 3"/>
</dbReference>
<dbReference type="EMBL" id="VOFY01000003">
    <property type="protein sequence ID" value="KAA8594252.1"/>
    <property type="molecule type" value="Genomic_DNA"/>
</dbReference>
<keyword evidence="2" id="KW-1185">Reference proteome</keyword>
<reference evidence="1 2" key="1">
    <citation type="submission" date="2019-08" db="EMBL/GenBank/DDBJ databases">
        <title>A chromosome-level genome assembly, high-density linkage maps, and genome scans reveal the genomic architecture of hybrid incompatibilities underlying speciation via character displacement in darters (Percidae: Etheostominae).</title>
        <authorList>
            <person name="Moran R.L."/>
            <person name="Catchen J.M."/>
            <person name="Fuller R.C."/>
        </authorList>
    </citation>
    <scope>NUCLEOTIDE SEQUENCE [LARGE SCALE GENOMIC DNA]</scope>
    <source>
        <strain evidence="1">EspeVRDwgs_2016</strain>
        <tissue evidence="1">Muscle</tissue>
    </source>
</reference>